<organism evidence="1 2">
    <name type="scientific">Paralvinella palmiformis</name>
    <dbReference type="NCBI Taxonomy" id="53620"/>
    <lineage>
        <taxon>Eukaryota</taxon>
        <taxon>Metazoa</taxon>
        <taxon>Spiralia</taxon>
        <taxon>Lophotrochozoa</taxon>
        <taxon>Annelida</taxon>
        <taxon>Polychaeta</taxon>
        <taxon>Sedentaria</taxon>
        <taxon>Canalipalpata</taxon>
        <taxon>Terebellida</taxon>
        <taxon>Terebelliformia</taxon>
        <taxon>Alvinellidae</taxon>
        <taxon>Paralvinella</taxon>
    </lineage>
</organism>
<sequence length="33" mass="3773">MGEDKHVEVQQLESGLELKRLRIIVDHLTIVSS</sequence>
<evidence type="ECO:0000313" key="2">
    <source>
        <dbReference type="Proteomes" id="UP001208570"/>
    </source>
</evidence>
<dbReference type="AlphaFoldDB" id="A0AAD9IW10"/>
<keyword evidence="2" id="KW-1185">Reference proteome</keyword>
<protein>
    <submittedName>
        <fullName evidence="1">Uncharacterized protein</fullName>
    </submittedName>
</protein>
<comment type="caution">
    <text evidence="1">The sequence shown here is derived from an EMBL/GenBank/DDBJ whole genome shotgun (WGS) entry which is preliminary data.</text>
</comment>
<evidence type="ECO:0000313" key="1">
    <source>
        <dbReference type="EMBL" id="KAK2141987.1"/>
    </source>
</evidence>
<gene>
    <name evidence="1" type="ORF">LSH36_1008g01028</name>
</gene>
<proteinExistence type="predicted"/>
<reference evidence="1" key="1">
    <citation type="journal article" date="2023" name="Mol. Biol. Evol.">
        <title>Third-Generation Sequencing Reveals the Adaptive Role of the Epigenome in Three Deep-Sea Polychaetes.</title>
        <authorList>
            <person name="Perez M."/>
            <person name="Aroh O."/>
            <person name="Sun Y."/>
            <person name="Lan Y."/>
            <person name="Juniper S.K."/>
            <person name="Young C.R."/>
            <person name="Angers B."/>
            <person name="Qian P.Y."/>
        </authorList>
    </citation>
    <scope>NUCLEOTIDE SEQUENCE</scope>
    <source>
        <strain evidence="1">P08H-3</strain>
    </source>
</reference>
<name>A0AAD9IW10_9ANNE</name>
<dbReference type="EMBL" id="JAODUP010001008">
    <property type="protein sequence ID" value="KAK2141987.1"/>
    <property type="molecule type" value="Genomic_DNA"/>
</dbReference>
<dbReference type="Proteomes" id="UP001208570">
    <property type="component" value="Unassembled WGS sequence"/>
</dbReference>
<accession>A0AAD9IW10</accession>